<protein>
    <recommendedName>
        <fullName evidence="1">FERM domain-containing protein</fullName>
    </recommendedName>
</protein>
<dbReference type="InterPro" id="IPR018980">
    <property type="entry name" value="FERM_PH-like_C"/>
</dbReference>
<dbReference type="InterPro" id="IPR029071">
    <property type="entry name" value="Ubiquitin-like_domsf"/>
</dbReference>
<dbReference type="SMART" id="SM00295">
    <property type="entry name" value="B41"/>
    <property type="match status" value="1"/>
</dbReference>
<sequence>MSFKFLRASSSVIECHVVLLDNSQFVTMFDQETVVGDELLERVCERLKVPSYDRQYFGLQYIDTEDGDVNWLNLDKEIRPPRKSNPLIYQFAVKVFPKDPLHLDQDMQKQILLQLKGLINRGKFNLPVSKHASIDGFFAQAMLGDFIPKQHKAGYLETLLGIFYCPPTGINSDGDIDEEKYELMVRDLHKSHRGMTREKAVSHALDICKELPNYGACVYYGGTDLDSGDEVVLSVSIQGIRICQLKNKFPEVGEVCHHFQWRDVISILCDDAKLYVHLAEAANGNEEDTSCRAFRFKKGLYSHKVAHRFKKDAENHQNFFFEENPERARTMRSLSVDVKSLKGIRNLRSGSVGSGRQFLASKMTLPFKRQTTKK</sequence>
<organism evidence="2 3">
    <name type="scientific">Porites lobata</name>
    <dbReference type="NCBI Taxonomy" id="104759"/>
    <lineage>
        <taxon>Eukaryota</taxon>
        <taxon>Metazoa</taxon>
        <taxon>Cnidaria</taxon>
        <taxon>Anthozoa</taxon>
        <taxon>Hexacorallia</taxon>
        <taxon>Scleractinia</taxon>
        <taxon>Fungiina</taxon>
        <taxon>Poritidae</taxon>
        <taxon>Porites</taxon>
    </lineage>
</organism>
<reference evidence="2 3" key="1">
    <citation type="submission" date="2022-05" db="EMBL/GenBank/DDBJ databases">
        <authorList>
            <consortium name="Genoscope - CEA"/>
            <person name="William W."/>
        </authorList>
    </citation>
    <scope>NUCLEOTIDE SEQUENCE [LARGE SCALE GENOMIC DNA]</scope>
</reference>
<dbReference type="InterPro" id="IPR014352">
    <property type="entry name" value="FERM/acyl-CoA-bd_prot_sf"/>
</dbReference>
<dbReference type="CDD" id="cd14473">
    <property type="entry name" value="FERM_B-lobe"/>
    <property type="match status" value="1"/>
</dbReference>
<dbReference type="InterPro" id="IPR011993">
    <property type="entry name" value="PH-like_dom_sf"/>
</dbReference>
<evidence type="ECO:0000313" key="2">
    <source>
        <dbReference type="EMBL" id="CAH3124388.1"/>
    </source>
</evidence>
<dbReference type="InterPro" id="IPR000299">
    <property type="entry name" value="FERM_domain"/>
</dbReference>
<dbReference type="SUPFAM" id="SSF54236">
    <property type="entry name" value="Ubiquitin-like"/>
    <property type="match status" value="1"/>
</dbReference>
<dbReference type="EMBL" id="CALNXK010000039">
    <property type="protein sequence ID" value="CAH3124388.1"/>
    <property type="molecule type" value="Genomic_DNA"/>
</dbReference>
<gene>
    <name evidence="2" type="ORF">PLOB_00030559</name>
</gene>
<proteinExistence type="predicted"/>
<dbReference type="InterPro" id="IPR018979">
    <property type="entry name" value="FERM_N"/>
</dbReference>
<evidence type="ECO:0000313" key="3">
    <source>
        <dbReference type="Proteomes" id="UP001159405"/>
    </source>
</evidence>
<dbReference type="Pfam" id="PF00373">
    <property type="entry name" value="FERM_M"/>
    <property type="match status" value="1"/>
</dbReference>
<dbReference type="InterPro" id="IPR019748">
    <property type="entry name" value="FERM_central"/>
</dbReference>
<feature type="domain" description="FERM" evidence="1">
    <location>
        <begin position="13"/>
        <end position="324"/>
    </location>
</feature>
<dbReference type="Gene3D" id="3.10.20.90">
    <property type="entry name" value="Phosphatidylinositol 3-kinase Catalytic Subunit, Chain A, domain 1"/>
    <property type="match status" value="1"/>
</dbReference>
<dbReference type="CDD" id="cd01765">
    <property type="entry name" value="FERM_F0_F1"/>
    <property type="match status" value="1"/>
</dbReference>
<dbReference type="Pfam" id="PF09380">
    <property type="entry name" value="FERM_C"/>
    <property type="match status" value="1"/>
</dbReference>
<dbReference type="PANTHER" id="PTHR23280:SF21">
    <property type="entry name" value="PROTEIN 4.1 HOMOLOG"/>
    <property type="match status" value="1"/>
</dbReference>
<dbReference type="InterPro" id="IPR035963">
    <property type="entry name" value="FERM_2"/>
</dbReference>
<keyword evidence="3" id="KW-1185">Reference proteome</keyword>
<dbReference type="SUPFAM" id="SSF50729">
    <property type="entry name" value="PH domain-like"/>
    <property type="match status" value="1"/>
</dbReference>
<dbReference type="SUPFAM" id="SSF47031">
    <property type="entry name" value="Second domain of FERM"/>
    <property type="match status" value="1"/>
</dbReference>
<name>A0ABN8P0G1_9CNID</name>
<dbReference type="Proteomes" id="UP001159405">
    <property type="component" value="Unassembled WGS sequence"/>
</dbReference>
<accession>A0ABN8P0G1</accession>
<comment type="caution">
    <text evidence="2">The sequence shown here is derived from an EMBL/GenBank/DDBJ whole genome shotgun (WGS) entry which is preliminary data.</text>
</comment>
<dbReference type="PANTHER" id="PTHR23280">
    <property type="entry name" value="4.1 G PROTEIN"/>
    <property type="match status" value="1"/>
</dbReference>
<evidence type="ECO:0000259" key="1">
    <source>
        <dbReference type="PROSITE" id="PS50057"/>
    </source>
</evidence>
<dbReference type="Gene3D" id="1.20.80.10">
    <property type="match status" value="1"/>
</dbReference>
<dbReference type="Pfam" id="PF09379">
    <property type="entry name" value="FERM_N"/>
    <property type="match status" value="1"/>
</dbReference>
<dbReference type="Gene3D" id="2.30.29.30">
    <property type="entry name" value="Pleckstrin-homology domain (PH domain)/Phosphotyrosine-binding domain (PTB)"/>
    <property type="match status" value="1"/>
</dbReference>
<dbReference type="PROSITE" id="PS50057">
    <property type="entry name" value="FERM_3"/>
    <property type="match status" value="1"/>
</dbReference>
<dbReference type="InterPro" id="IPR019749">
    <property type="entry name" value="Band_41_domain"/>
</dbReference>